<accession>Q3KAR8</accession>
<name>Q3KAR8_PSEPF</name>
<evidence type="ECO:0000313" key="1">
    <source>
        <dbReference type="EMBL" id="ABA75136.1"/>
    </source>
</evidence>
<proteinExistence type="predicted"/>
<dbReference type="KEGG" id="pfo:Pfl01_3398"/>
<dbReference type="AlphaFoldDB" id="Q3KAR8"/>
<gene>
    <name evidence="1" type="ordered locus">Pfl01_3398</name>
</gene>
<dbReference type="EMBL" id="CP000094">
    <property type="protein sequence ID" value="ABA75136.1"/>
    <property type="molecule type" value="Genomic_DNA"/>
</dbReference>
<sequence length="89" mass="10378">MPRLPSTRRPPPRLDKNTSPKFRQKLLPLSYQFSRFVMQPVEFQVFAVVLKHWPSLADGYFRPDYCFVMKNASRPALYNSALLTLPYSG</sequence>
<organism evidence="1 2">
    <name type="scientific">Pseudomonas fluorescens (strain Pf0-1)</name>
    <dbReference type="NCBI Taxonomy" id="205922"/>
    <lineage>
        <taxon>Bacteria</taxon>
        <taxon>Pseudomonadati</taxon>
        <taxon>Pseudomonadota</taxon>
        <taxon>Gammaproteobacteria</taxon>
        <taxon>Pseudomonadales</taxon>
        <taxon>Pseudomonadaceae</taxon>
        <taxon>Pseudomonas</taxon>
    </lineage>
</organism>
<evidence type="ECO:0000313" key="2">
    <source>
        <dbReference type="Proteomes" id="UP000002704"/>
    </source>
</evidence>
<protein>
    <submittedName>
        <fullName evidence="1">Uncharacterized protein</fullName>
    </submittedName>
</protein>
<dbReference type="Proteomes" id="UP000002704">
    <property type="component" value="Chromosome"/>
</dbReference>
<dbReference type="HOGENOM" id="CLU_2452317_0_0_6"/>
<reference evidence="1 2" key="1">
    <citation type="journal article" date="2009" name="Genome Biol.">
        <title>Genomic and genetic analyses of diversity and plant interactions of Pseudomonas fluorescens.</title>
        <authorList>
            <person name="Silby M.W."/>
            <person name="Cerdeno-Tarraga A.M."/>
            <person name="Vernikos G.S."/>
            <person name="Giddens S.R."/>
            <person name="Jackson R.W."/>
            <person name="Preston G.M."/>
            <person name="Zhang X.X."/>
            <person name="Moon C.D."/>
            <person name="Gehrig S.M."/>
            <person name="Godfrey S.A."/>
            <person name="Knight C.G."/>
            <person name="Malone J.G."/>
            <person name="Robinson Z."/>
            <person name="Spiers A.J."/>
            <person name="Harris S."/>
            <person name="Challis G.L."/>
            <person name="Yaxley A.M."/>
            <person name="Harris D."/>
            <person name="Seeger K."/>
            <person name="Murphy L."/>
            <person name="Rutter S."/>
            <person name="Squares R."/>
            <person name="Quail M.A."/>
            <person name="Saunders E."/>
            <person name="Mavromatis K."/>
            <person name="Brettin T.S."/>
            <person name="Bentley S.D."/>
            <person name="Hothersall J."/>
            <person name="Stephens E."/>
            <person name="Thomas C.M."/>
            <person name="Parkhill J."/>
            <person name="Levy S.B."/>
            <person name="Rainey P.B."/>
            <person name="Thomson N.R."/>
        </authorList>
    </citation>
    <scope>NUCLEOTIDE SEQUENCE [LARGE SCALE GENOMIC DNA]</scope>
    <source>
        <strain evidence="1 2">Pf0-1</strain>
    </source>
</reference>
<dbReference type="RefSeq" id="WP_011334770.1">
    <property type="nucleotide sequence ID" value="NC_007492.2"/>
</dbReference>